<dbReference type="PANTHER" id="PTHR30043:SF1">
    <property type="entry name" value="ABC TRANSPORT SYSTEM PERMEASE PROTEIN P69"/>
    <property type="match status" value="1"/>
</dbReference>
<feature type="transmembrane region" description="Helical" evidence="7">
    <location>
        <begin position="116"/>
        <end position="137"/>
    </location>
</feature>
<dbReference type="InterPro" id="IPR035906">
    <property type="entry name" value="MetI-like_sf"/>
</dbReference>
<comment type="subcellular location">
    <subcellularLocation>
        <location evidence="1 7">Cell membrane</location>
        <topology evidence="1 7">Multi-pass membrane protein</topology>
    </subcellularLocation>
</comment>
<keyword evidence="4 7" id="KW-0812">Transmembrane</keyword>
<accession>A0A895YEM1</accession>
<evidence type="ECO:0000256" key="1">
    <source>
        <dbReference type="ARBA" id="ARBA00004651"/>
    </source>
</evidence>
<keyword evidence="3" id="KW-1003">Cell membrane</keyword>
<evidence type="ECO:0000256" key="4">
    <source>
        <dbReference type="ARBA" id="ARBA00022692"/>
    </source>
</evidence>
<dbReference type="Proteomes" id="UP000662857">
    <property type="component" value="Chromosome"/>
</dbReference>
<dbReference type="Gene3D" id="1.10.3720.10">
    <property type="entry name" value="MetI-like"/>
    <property type="match status" value="1"/>
</dbReference>
<protein>
    <submittedName>
        <fullName evidence="9">Phosphonate ABC transporter, permease protein PhnE</fullName>
    </submittedName>
</protein>
<comment type="similarity">
    <text evidence="7">Belongs to the binding-protein-dependent transport system permease family.</text>
</comment>
<name>A0A895YEM1_9ACTN</name>
<evidence type="ECO:0000313" key="10">
    <source>
        <dbReference type="Proteomes" id="UP000662857"/>
    </source>
</evidence>
<dbReference type="RefSeq" id="WP_239678510.1">
    <property type="nucleotide sequence ID" value="NZ_CP070499.1"/>
</dbReference>
<dbReference type="InterPro" id="IPR000515">
    <property type="entry name" value="MetI-like"/>
</dbReference>
<evidence type="ECO:0000313" key="9">
    <source>
        <dbReference type="EMBL" id="QSB16304.1"/>
    </source>
</evidence>
<dbReference type="PANTHER" id="PTHR30043">
    <property type="entry name" value="PHOSPHONATES TRANSPORT SYSTEM PERMEASE PROTEIN"/>
    <property type="match status" value="1"/>
</dbReference>
<dbReference type="SUPFAM" id="SSF161098">
    <property type="entry name" value="MetI-like"/>
    <property type="match status" value="1"/>
</dbReference>
<evidence type="ECO:0000256" key="6">
    <source>
        <dbReference type="ARBA" id="ARBA00023136"/>
    </source>
</evidence>
<dbReference type="KEGG" id="nhy:JQS43_08435"/>
<evidence type="ECO:0000256" key="2">
    <source>
        <dbReference type="ARBA" id="ARBA00022448"/>
    </source>
</evidence>
<proteinExistence type="inferred from homology"/>
<gene>
    <name evidence="9" type="primary">phnE</name>
    <name evidence="9" type="ORF">JQS43_08435</name>
</gene>
<dbReference type="AlphaFoldDB" id="A0A895YEM1"/>
<organism evidence="9 10">
    <name type="scientific">Natronosporangium hydrolyticum</name>
    <dbReference type="NCBI Taxonomy" id="2811111"/>
    <lineage>
        <taxon>Bacteria</taxon>
        <taxon>Bacillati</taxon>
        <taxon>Actinomycetota</taxon>
        <taxon>Actinomycetes</taxon>
        <taxon>Micromonosporales</taxon>
        <taxon>Micromonosporaceae</taxon>
        <taxon>Natronosporangium</taxon>
    </lineage>
</organism>
<evidence type="ECO:0000256" key="5">
    <source>
        <dbReference type="ARBA" id="ARBA00022989"/>
    </source>
</evidence>
<keyword evidence="5 7" id="KW-1133">Transmembrane helix</keyword>
<dbReference type="GO" id="GO:0015416">
    <property type="term" value="F:ABC-type phosphonate transporter activity"/>
    <property type="evidence" value="ECO:0007669"/>
    <property type="project" value="InterPro"/>
</dbReference>
<dbReference type="Pfam" id="PF00528">
    <property type="entry name" value="BPD_transp_1"/>
    <property type="match status" value="1"/>
</dbReference>
<evidence type="ECO:0000256" key="3">
    <source>
        <dbReference type="ARBA" id="ARBA00022475"/>
    </source>
</evidence>
<keyword evidence="6 7" id="KW-0472">Membrane</keyword>
<evidence type="ECO:0000256" key="7">
    <source>
        <dbReference type="RuleBase" id="RU363032"/>
    </source>
</evidence>
<evidence type="ECO:0000259" key="8">
    <source>
        <dbReference type="PROSITE" id="PS50928"/>
    </source>
</evidence>
<dbReference type="EMBL" id="CP070499">
    <property type="protein sequence ID" value="QSB16304.1"/>
    <property type="molecule type" value="Genomic_DNA"/>
</dbReference>
<feature type="domain" description="ABC transmembrane type-1" evidence="8">
    <location>
        <begin position="64"/>
        <end position="247"/>
    </location>
</feature>
<keyword evidence="2 7" id="KW-0813">Transport</keyword>
<dbReference type="InterPro" id="IPR005769">
    <property type="entry name" value="PhnE/PtxC"/>
</dbReference>
<dbReference type="CDD" id="cd06261">
    <property type="entry name" value="TM_PBP2"/>
    <property type="match status" value="1"/>
</dbReference>
<keyword evidence="10" id="KW-1185">Reference proteome</keyword>
<reference evidence="9" key="1">
    <citation type="submission" date="2021-02" db="EMBL/GenBank/DDBJ databases">
        <title>Natrosporangium hydrolyticum gen. nov., sp. nov, a haloalkaliphilic actinobacterium from a soda solonchak soil.</title>
        <authorList>
            <person name="Sorokin D.Y."/>
            <person name="Khijniak T.V."/>
            <person name="Zakharycheva A.P."/>
            <person name="Boueva O.V."/>
            <person name="Ariskina E.V."/>
            <person name="Hahnke R.L."/>
            <person name="Bunk B."/>
            <person name="Sproer C."/>
            <person name="Schumann P."/>
            <person name="Evtushenko L.I."/>
            <person name="Kublanov I.V."/>
        </authorList>
    </citation>
    <scope>NUCLEOTIDE SEQUENCE</scope>
    <source>
        <strain evidence="9">DSM 106523</strain>
    </source>
</reference>
<dbReference type="NCBIfam" id="TIGR01097">
    <property type="entry name" value="PhnE"/>
    <property type="match status" value="1"/>
</dbReference>
<dbReference type="GO" id="GO:0005886">
    <property type="term" value="C:plasma membrane"/>
    <property type="evidence" value="ECO:0007669"/>
    <property type="project" value="UniProtKB-SubCell"/>
</dbReference>
<dbReference type="PROSITE" id="PS50928">
    <property type="entry name" value="ABC_TM1"/>
    <property type="match status" value="1"/>
</dbReference>
<feature type="transmembrane region" description="Helical" evidence="7">
    <location>
        <begin position="70"/>
        <end position="95"/>
    </location>
</feature>
<sequence length="265" mass="27640">MSRRRWWRLAAASLVVAVVAWSLVGTGVGFGSVIAGRDGAGRILAGLFPPALDRPLLAQVGRASIETLQIAVASLVLGAVLAVPLAGLIAGNVAAPRWLAGAARTTATVLRGVPDLLWALLFVAAVGLGPAAGVYAISLHAAGMLAKLWSEQLEAVDPAPVEALRLTGAPRAAVASLAILPQARTNLLSQLLYQWECNVRASVIVGFVGAGGIGQELGVALRLFRYQELATLIIAVLLIIASQDQLSRWIRAHYGAASRRPDWCG</sequence>